<protein>
    <recommendedName>
        <fullName evidence="4">Endonuclease/exonuclease/phosphatase</fullName>
    </recommendedName>
</protein>
<dbReference type="AlphaFoldDB" id="A0AAV3S0L8"/>
<accession>A0AAV3S0L8</accession>
<dbReference type="SUPFAM" id="SSF56219">
    <property type="entry name" value="DNase I-like"/>
    <property type="match status" value="1"/>
</dbReference>
<dbReference type="InterPro" id="IPR036691">
    <property type="entry name" value="Endo/exonu/phosph_ase_sf"/>
</dbReference>
<organism evidence="2 3">
    <name type="scientific">Lithospermum erythrorhizon</name>
    <name type="common">Purple gromwell</name>
    <name type="synonym">Lithospermum officinale var. erythrorhizon</name>
    <dbReference type="NCBI Taxonomy" id="34254"/>
    <lineage>
        <taxon>Eukaryota</taxon>
        <taxon>Viridiplantae</taxon>
        <taxon>Streptophyta</taxon>
        <taxon>Embryophyta</taxon>
        <taxon>Tracheophyta</taxon>
        <taxon>Spermatophyta</taxon>
        <taxon>Magnoliopsida</taxon>
        <taxon>eudicotyledons</taxon>
        <taxon>Gunneridae</taxon>
        <taxon>Pentapetalae</taxon>
        <taxon>asterids</taxon>
        <taxon>lamiids</taxon>
        <taxon>Boraginales</taxon>
        <taxon>Boraginaceae</taxon>
        <taxon>Boraginoideae</taxon>
        <taxon>Lithospermeae</taxon>
        <taxon>Lithospermum</taxon>
    </lineage>
</organism>
<keyword evidence="3" id="KW-1185">Reference proteome</keyword>
<name>A0AAV3S0L8_LITER</name>
<feature type="region of interest" description="Disordered" evidence="1">
    <location>
        <begin position="52"/>
        <end position="71"/>
    </location>
</feature>
<dbReference type="EMBL" id="BAABME010014129">
    <property type="protein sequence ID" value="GAA0186878.1"/>
    <property type="molecule type" value="Genomic_DNA"/>
</dbReference>
<reference evidence="2 3" key="1">
    <citation type="submission" date="2024-01" db="EMBL/GenBank/DDBJ databases">
        <title>The complete chloroplast genome sequence of Lithospermum erythrorhizon: insights into the phylogenetic relationship among Boraginaceae species and the maternal lineages of purple gromwells.</title>
        <authorList>
            <person name="Okada T."/>
            <person name="Watanabe K."/>
        </authorList>
    </citation>
    <scope>NUCLEOTIDE SEQUENCE [LARGE SCALE GENOMIC DNA]</scope>
</reference>
<gene>
    <name evidence="2" type="ORF">LIER_34166</name>
</gene>
<evidence type="ECO:0000256" key="1">
    <source>
        <dbReference type="SAM" id="MobiDB-lite"/>
    </source>
</evidence>
<comment type="caution">
    <text evidence="2">The sequence shown here is derived from an EMBL/GenBank/DDBJ whole genome shotgun (WGS) entry which is preliminary data.</text>
</comment>
<evidence type="ECO:0000313" key="3">
    <source>
        <dbReference type="Proteomes" id="UP001454036"/>
    </source>
</evidence>
<evidence type="ECO:0000313" key="2">
    <source>
        <dbReference type="EMBL" id="GAA0186878.1"/>
    </source>
</evidence>
<sequence length="71" mass="8040">MGDFNNILDKEEKEGGNIRTKGSLDYFRDFVKSSGVLDLGYVGYPFTWWNKREGSLGGKRGLRGSHQGHME</sequence>
<dbReference type="Proteomes" id="UP001454036">
    <property type="component" value="Unassembled WGS sequence"/>
</dbReference>
<proteinExistence type="predicted"/>
<evidence type="ECO:0008006" key="4">
    <source>
        <dbReference type="Google" id="ProtNLM"/>
    </source>
</evidence>